<dbReference type="AlphaFoldDB" id="A0A9N9L102"/>
<dbReference type="Proteomes" id="UP000696280">
    <property type="component" value="Unassembled WGS sequence"/>
</dbReference>
<dbReference type="InterPro" id="IPR022698">
    <property type="entry name" value="OrsD"/>
</dbReference>
<dbReference type="OrthoDB" id="416217at2759"/>
<keyword evidence="1" id="KW-0479">Metal-binding</keyword>
<dbReference type="InterPro" id="IPR013087">
    <property type="entry name" value="Znf_C2H2_type"/>
</dbReference>
<dbReference type="EMBL" id="CAJVRL010000081">
    <property type="protein sequence ID" value="CAG8958180.1"/>
    <property type="molecule type" value="Genomic_DNA"/>
</dbReference>
<reference evidence="3" key="1">
    <citation type="submission" date="2021-07" db="EMBL/GenBank/DDBJ databases">
        <authorList>
            <person name="Durling M."/>
        </authorList>
    </citation>
    <scope>NUCLEOTIDE SEQUENCE</scope>
</reference>
<accession>A0A9N9L102</accession>
<keyword evidence="4" id="KW-1185">Reference proteome</keyword>
<evidence type="ECO:0000256" key="1">
    <source>
        <dbReference type="PROSITE-ProRule" id="PRU00042"/>
    </source>
</evidence>
<name>A0A9N9L102_9HELO</name>
<protein>
    <recommendedName>
        <fullName evidence="2">C2H2-type domain-containing protein</fullName>
    </recommendedName>
</protein>
<evidence type="ECO:0000313" key="4">
    <source>
        <dbReference type="Proteomes" id="UP000696280"/>
    </source>
</evidence>
<dbReference type="PROSITE" id="PS50157">
    <property type="entry name" value="ZINC_FINGER_C2H2_2"/>
    <property type="match status" value="1"/>
</dbReference>
<keyword evidence="1" id="KW-0863">Zinc-finger</keyword>
<evidence type="ECO:0000313" key="3">
    <source>
        <dbReference type="EMBL" id="CAG8958180.1"/>
    </source>
</evidence>
<proteinExistence type="predicted"/>
<dbReference type="Pfam" id="PF12013">
    <property type="entry name" value="OrsD"/>
    <property type="match status" value="1"/>
</dbReference>
<sequence>MSATKLGSQDMLEYDAQYGVLICRKCQYAIQKSAVESHLLRHKIYWEERQKLMSSISQHNVFEPHEVPLPASDSSPIDGLPVLIGFRCSVDGCGSLFASSKRMNHRQKERHAGIPPCSAREVKLQTFFRGTKIKYFEVTEAIHTEMSGIEMQASILGEIETLEEQDLVQQQLLKPSLTDYKTETVSYFYCFNTQTSLTIPCTESHYWQREVVPLALANRWLMCGSLGLSAYHLAVTNNQAMFGGDHTENSSQLFSVFSTRFNEAKICALRKEGSEVEKKAYIAGKQIEYVIS</sequence>
<dbReference type="GO" id="GO:0008270">
    <property type="term" value="F:zinc ion binding"/>
    <property type="evidence" value="ECO:0007669"/>
    <property type="project" value="UniProtKB-KW"/>
</dbReference>
<organism evidence="3 4">
    <name type="scientific">Hymenoscyphus fraxineus</name>
    <dbReference type="NCBI Taxonomy" id="746836"/>
    <lineage>
        <taxon>Eukaryota</taxon>
        <taxon>Fungi</taxon>
        <taxon>Dikarya</taxon>
        <taxon>Ascomycota</taxon>
        <taxon>Pezizomycotina</taxon>
        <taxon>Leotiomycetes</taxon>
        <taxon>Helotiales</taxon>
        <taxon>Helotiaceae</taxon>
        <taxon>Hymenoscyphus</taxon>
    </lineage>
</organism>
<gene>
    <name evidence="3" type="ORF">HYFRA_00000532</name>
</gene>
<evidence type="ECO:0000259" key="2">
    <source>
        <dbReference type="PROSITE" id="PS50157"/>
    </source>
</evidence>
<keyword evidence="1" id="KW-0862">Zinc</keyword>
<feature type="domain" description="C2H2-type" evidence="2">
    <location>
        <begin position="86"/>
        <end position="116"/>
    </location>
</feature>
<comment type="caution">
    <text evidence="3">The sequence shown here is derived from an EMBL/GenBank/DDBJ whole genome shotgun (WGS) entry which is preliminary data.</text>
</comment>